<dbReference type="PANTHER" id="PTHR38134">
    <property type="entry name" value="SLR1395 PROTEIN"/>
    <property type="match status" value="1"/>
</dbReference>
<dbReference type="Proteomes" id="UP000615026">
    <property type="component" value="Unassembled WGS sequence"/>
</dbReference>
<keyword evidence="1" id="KW-0808">Transferase</keyword>
<dbReference type="GO" id="GO:0016740">
    <property type="term" value="F:transferase activity"/>
    <property type="evidence" value="ECO:0007669"/>
    <property type="project" value="UniProtKB-KW"/>
</dbReference>
<comment type="caution">
    <text evidence="1">The sequence shown here is derived from an EMBL/GenBank/DDBJ whole genome shotgun (WGS) entry which is preliminary data.</text>
</comment>
<dbReference type="RefSeq" id="WP_193989968.1">
    <property type="nucleotide sequence ID" value="NZ_JADEXP010000003.1"/>
</dbReference>
<proteinExistence type="predicted"/>
<dbReference type="AlphaFoldDB" id="A0A928WZQ3"/>
<name>A0A928WZQ3_LEPEC</name>
<organism evidence="1 2">
    <name type="scientific">Leptolyngbya cf. ectocarpi LEGE 11479</name>
    <dbReference type="NCBI Taxonomy" id="1828722"/>
    <lineage>
        <taxon>Bacteria</taxon>
        <taxon>Bacillati</taxon>
        <taxon>Cyanobacteriota</taxon>
        <taxon>Cyanophyceae</taxon>
        <taxon>Leptolyngbyales</taxon>
        <taxon>Leptolyngbyaceae</taxon>
        <taxon>Leptolyngbya group</taxon>
        <taxon>Leptolyngbya</taxon>
    </lineage>
</organism>
<keyword evidence="2" id="KW-1185">Reference proteome</keyword>
<reference evidence="1" key="1">
    <citation type="submission" date="2020-10" db="EMBL/GenBank/DDBJ databases">
        <authorList>
            <person name="Castelo-Branco R."/>
            <person name="Eusebio N."/>
            <person name="Adriana R."/>
            <person name="Vieira A."/>
            <person name="Brugerolle De Fraissinette N."/>
            <person name="Rezende De Castro R."/>
            <person name="Schneider M.P."/>
            <person name="Vasconcelos V."/>
            <person name="Leao P.N."/>
        </authorList>
    </citation>
    <scope>NUCLEOTIDE SEQUENCE</scope>
    <source>
        <strain evidence="1">LEGE 11479</strain>
    </source>
</reference>
<sequence length="364" mass="40427">MPTLYLAITNHGFGHATRAASVAATLLQSCADLQIIVATTAPQWLLASYLPSERVTYRPVSFDIGVLQSDSLTMDKAATLEKLEWIRDHQAEILAPEIEFIQTAGVDLILGDIPPLVTQLAKAIGIPCWMMSNFGWDYIYRPWGSGFEAIADWIADCFGDCDRIFRLPFHEPMTAFPNITDVGLTGGTPKLTPEALRERYGLSVPDERTVLLTFGGLGLAQIPYQKALQDYPDWQFMTFDRQAPDLPNLLKVQDRQLRPVDMMVVCDRVVSKPGYSTFAEACRQNCGIVTLPRQGFAEAALLLEGIQRHAHHQILDSETFFDGDWSFLEQPLNAPPGSSLTHDGNDAIASAISAYFSAKYREKL</sequence>
<protein>
    <submittedName>
        <fullName evidence="1">Glycosyl transferase</fullName>
    </submittedName>
</protein>
<evidence type="ECO:0000313" key="1">
    <source>
        <dbReference type="EMBL" id="MBE9065211.1"/>
    </source>
</evidence>
<dbReference type="EMBL" id="JADEXP010000003">
    <property type="protein sequence ID" value="MBE9065211.1"/>
    <property type="molecule type" value="Genomic_DNA"/>
</dbReference>
<dbReference type="PANTHER" id="PTHR38134:SF2">
    <property type="entry name" value="GALACTOKINASE"/>
    <property type="match status" value="1"/>
</dbReference>
<gene>
    <name evidence="1" type="ORF">IQ260_00910</name>
</gene>
<dbReference type="InterPro" id="IPR053205">
    <property type="entry name" value="GHMP_kinase_L-arabinokinase"/>
</dbReference>
<dbReference type="SUPFAM" id="SSF53756">
    <property type="entry name" value="UDP-Glycosyltransferase/glycogen phosphorylase"/>
    <property type="match status" value="1"/>
</dbReference>
<accession>A0A928WZQ3</accession>
<evidence type="ECO:0000313" key="2">
    <source>
        <dbReference type="Proteomes" id="UP000615026"/>
    </source>
</evidence>